<evidence type="ECO:0000256" key="1">
    <source>
        <dbReference type="ARBA" id="ARBA00022729"/>
    </source>
</evidence>
<dbReference type="Proteomes" id="UP001352223">
    <property type="component" value="Unassembled WGS sequence"/>
</dbReference>
<reference evidence="5 6" key="1">
    <citation type="submission" date="2022-10" db="EMBL/GenBank/DDBJ databases">
        <authorList>
            <person name="Xie J."/>
            <person name="Shen N."/>
        </authorList>
    </citation>
    <scope>NUCLEOTIDE SEQUENCE [LARGE SCALE GENOMIC DNA]</scope>
    <source>
        <strain evidence="5 6">DSM 41681</strain>
    </source>
</reference>
<dbReference type="SMART" id="SM00062">
    <property type="entry name" value="PBPb"/>
    <property type="match status" value="1"/>
</dbReference>
<protein>
    <submittedName>
        <fullName evidence="5">ABC transporter substrate-binding protein</fullName>
    </submittedName>
</protein>
<keyword evidence="1 3" id="KW-0732">Signal</keyword>
<dbReference type="RefSeq" id="WP_324768064.1">
    <property type="nucleotide sequence ID" value="NZ_BAAATS010000028.1"/>
</dbReference>
<proteinExistence type="predicted"/>
<accession>A0ABU6C9M8</accession>
<dbReference type="CDD" id="cd01004">
    <property type="entry name" value="PBP2_MidA_like"/>
    <property type="match status" value="1"/>
</dbReference>
<dbReference type="Pfam" id="PF00497">
    <property type="entry name" value="SBP_bac_3"/>
    <property type="match status" value="1"/>
</dbReference>
<evidence type="ECO:0000313" key="5">
    <source>
        <dbReference type="EMBL" id="MEB3960891.1"/>
    </source>
</evidence>
<feature type="domain" description="Solute-binding protein family 3/N-terminal" evidence="4">
    <location>
        <begin position="76"/>
        <end position="309"/>
    </location>
</feature>
<feature type="chain" id="PRO_5045333028" evidence="3">
    <location>
        <begin position="28"/>
        <end position="323"/>
    </location>
</feature>
<dbReference type="Gene3D" id="3.40.190.10">
    <property type="entry name" value="Periplasmic binding protein-like II"/>
    <property type="match status" value="2"/>
</dbReference>
<feature type="region of interest" description="Disordered" evidence="2">
    <location>
        <begin position="29"/>
        <end position="51"/>
    </location>
</feature>
<dbReference type="SUPFAM" id="SSF53850">
    <property type="entry name" value="Periplasmic binding protein-like II"/>
    <property type="match status" value="1"/>
</dbReference>
<dbReference type="PANTHER" id="PTHR35936">
    <property type="entry name" value="MEMBRANE-BOUND LYTIC MUREIN TRANSGLYCOSYLASE F"/>
    <property type="match status" value="1"/>
</dbReference>
<sequence length="323" mass="34542">MSRHRPVRSLAVSLSLCVAALTLSACANPPDAGSPAGTASDGAGGISKEAGQNRVRAKRVAEIAAQVPQAVRDRGTLEVVTFAGLAPPLSFYATDNKTVIGMEPDLARLVADVLGLEPRLHTVSWENMFVGLDSGKYDVAIANITDTEERKRKYDFASYRQDKVAFEALQGSSLTVRGPKDVAGLTVAVHPGTNQEKLITQWSEENERAGRKPVAVKYYQTQSDVYLALRSRRIDLYLGSNPSVAYHVADAGQTDIVGTYSGAGPDREGWIAATMKKDNGLAAPLARAVNELIGNGTYGKAVKRWHLTGEAVTESRVNPPGLP</sequence>
<keyword evidence="6" id="KW-1185">Reference proteome</keyword>
<dbReference type="InterPro" id="IPR001638">
    <property type="entry name" value="Solute-binding_3/MltF_N"/>
</dbReference>
<evidence type="ECO:0000313" key="6">
    <source>
        <dbReference type="Proteomes" id="UP001352223"/>
    </source>
</evidence>
<dbReference type="EMBL" id="JAOZYB010000068">
    <property type="protein sequence ID" value="MEB3960891.1"/>
    <property type="molecule type" value="Genomic_DNA"/>
</dbReference>
<dbReference type="PROSITE" id="PS51257">
    <property type="entry name" value="PROKAR_LIPOPROTEIN"/>
    <property type="match status" value="1"/>
</dbReference>
<organism evidence="5 6">
    <name type="scientific">Streptomyces kunmingensis</name>
    <dbReference type="NCBI Taxonomy" id="68225"/>
    <lineage>
        <taxon>Bacteria</taxon>
        <taxon>Bacillati</taxon>
        <taxon>Actinomycetota</taxon>
        <taxon>Actinomycetes</taxon>
        <taxon>Kitasatosporales</taxon>
        <taxon>Streptomycetaceae</taxon>
        <taxon>Streptomyces</taxon>
    </lineage>
</organism>
<name>A0ABU6C9M8_9ACTN</name>
<feature type="signal peptide" evidence="3">
    <location>
        <begin position="1"/>
        <end position="27"/>
    </location>
</feature>
<evidence type="ECO:0000256" key="3">
    <source>
        <dbReference type="SAM" id="SignalP"/>
    </source>
</evidence>
<evidence type="ECO:0000256" key="2">
    <source>
        <dbReference type="SAM" id="MobiDB-lite"/>
    </source>
</evidence>
<dbReference type="PANTHER" id="PTHR35936:SF17">
    <property type="entry name" value="ARGININE-BINDING EXTRACELLULAR PROTEIN ARTP"/>
    <property type="match status" value="1"/>
</dbReference>
<evidence type="ECO:0000259" key="4">
    <source>
        <dbReference type="SMART" id="SM00062"/>
    </source>
</evidence>
<gene>
    <name evidence="5" type="ORF">OKJ48_11635</name>
</gene>
<comment type="caution">
    <text evidence="5">The sequence shown here is derived from an EMBL/GenBank/DDBJ whole genome shotgun (WGS) entry which is preliminary data.</text>
</comment>